<comment type="subcellular location">
    <subcellularLocation>
        <location evidence="5">Endomembrane system</location>
        <topology evidence="5">Single-pass membrane protein</topology>
    </subcellularLocation>
    <subcellularLocation>
        <location evidence="1 6">Membrane</location>
        <topology evidence="1 6">Single-pass type II membrane protein</topology>
    </subcellularLocation>
</comment>
<dbReference type="GO" id="GO:0008168">
    <property type="term" value="F:methyltransferase activity"/>
    <property type="evidence" value="ECO:0007669"/>
    <property type="project" value="UniProtKB-UniRule"/>
</dbReference>
<evidence type="ECO:0000256" key="4">
    <source>
        <dbReference type="ARBA" id="ARBA00022968"/>
    </source>
</evidence>
<feature type="region of interest" description="Disordered" evidence="7">
    <location>
        <begin position="1"/>
        <end position="35"/>
    </location>
</feature>
<dbReference type="Gene3D" id="3.40.50.150">
    <property type="entry name" value="Vaccinia Virus protein VP39"/>
    <property type="match status" value="1"/>
</dbReference>
<keyword evidence="3 6" id="KW-0489">Methyltransferase</keyword>
<dbReference type="Proteomes" id="UP001162541">
    <property type="component" value="Chromosome 7"/>
</dbReference>
<dbReference type="InterPro" id="IPR029063">
    <property type="entry name" value="SAM-dependent_MTases_sf"/>
</dbReference>
<feature type="compositionally biased region" description="Low complexity" evidence="7">
    <location>
        <begin position="73"/>
        <end position="91"/>
    </location>
</feature>
<comment type="similarity">
    <text evidence="2 6">Belongs to the methyltransferase superfamily.</text>
</comment>
<gene>
    <name evidence="9" type="ORF">AXG93_3756s1280</name>
    <name evidence="8" type="ORF">Mp_7g08350</name>
</gene>
<keyword evidence="6" id="KW-0808">Transferase</keyword>
<dbReference type="CDD" id="cd02440">
    <property type="entry name" value="AdoMet_MTases"/>
    <property type="match status" value="1"/>
</dbReference>
<evidence type="ECO:0000256" key="3">
    <source>
        <dbReference type="ARBA" id="ARBA00022603"/>
    </source>
</evidence>
<dbReference type="EC" id="2.1.1.-" evidence="6"/>
<dbReference type="GO" id="GO:0016020">
    <property type="term" value="C:membrane"/>
    <property type="evidence" value="ECO:0007669"/>
    <property type="project" value="UniProtKB-SubCell"/>
</dbReference>
<dbReference type="GO" id="GO:0032259">
    <property type="term" value="P:methylation"/>
    <property type="evidence" value="ECO:0007669"/>
    <property type="project" value="UniProtKB-KW"/>
</dbReference>
<dbReference type="SUPFAM" id="SSF53335">
    <property type="entry name" value="S-adenosyl-L-methionine-dependent methyltransferases"/>
    <property type="match status" value="2"/>
</dbReference>
<keyword evidence="6" id="KW-0325">Glycoprotein</keyword>
<evidence type="ECO:0000313" key="11">
    <source>
        <dbReference type="Proteomes" id="UP001162541"/>
    </source>
</evidence>
<accession>A0A176VGX0</accession>
<evidence type="ECO:0000256" key="5">
    <source>
        <dbReference type="ARBA" id="ARBA00037847"/>
    </source>
</evidence>
<feature type="region of interest" description="Disordered" evidence="7">
    <location>
        <begin position="72"/>
        <end position="104"/>
    </location>
</feature>
<reference evidence="9 10" key="1">
    <citation type="submission" date="2016-03" db="EMBL/GenBank/DDBJ databases">
        <title>Mechanisms controlling the formation of the plant cell surface in tip-growing cells are functionally conserved among land plants.</title>
        <authorList>
            <person name="Honkanen S."/>
            <person name="Jones V.A."/>
            <person name="Morieri G."/>
            <person name="Champion C."/>
            <person name="Hetherington A.J."/>
            <person name="Kelly S."/>
            <person name="Saint-Marcoux D."/>
            <person name="Proust H."/>
            <person name="Prescott H."/>
            <person name="Dolan L."/>
        </authorList>
    </citation>
    <scope>NUCLEOTIDE SEQUENCE [LARGE SCALE GENOMIC DNA]</scope>
    <source>
        <strain evidence="10">cv. Tak-1 and cv. Tak-2</strain>
        <tissue evidence="9">Whole gametophyte</tissue>
    </source>
</reference>
<keyword evidence="10" id="KW-1185">Reference proteome</keyword>
<evidence type="ECO:0000256" key="1">
    <source>
        <dbReference type="ARBA" id="ARBA00004606"/>
    </source>
</evidence>
<keyword evidence="4 6" id="KW-0735">Signal-anchor</keyword>
<keyword evidence="6" id="KW-1133">Transmembrane helix</keyword>
<evidence type="ECO:0000256" key="2">
    <source>
        <dbReference type="ARBA" id="ARBA00008361"/>
    </source>
</evidence>
<dbReference type="EMBL" id="AP019872">
    <property type="protein sequence ID" value="BBN16672.1"/>
    <property type="molecule type" value="Genomic_DNA"/>
</dbReference>
<dbReference type="PANTHER" id="PTHR10108">
    <property type="entry name" value="SAM-DEPENDENT METHYLTRANSFERASE"/>
    <property type="match status" value="1"/>
</dbReference>
<evidence type="ECO:0000256" key="7">
    <source>
        <dbReference type="SAM" id="MobiDB-lite"/>
    </source>
</evidence>
<feature type="transmembrane region" description="Helical" evidence="6">
    <location>
        <begin position="131"/>
        <end position="150"/>
    </location>
</feature>
<protein>
    <recommendedName>
        <fullName evidence="6">Methyltransferase</fullName>
        <ecNumber evidence="6">2.1.1.-</ecNumber>
    </recommendedName>
</protein>
<feature type="compositionally biased region" description="Basic and acidic residues" evidence="7">
    <location>
        <begin position="13"/>
        <end position="35"/>
    </location>
</feature>
<organism evidence="9 10">
    <name type="scientific">Marchantia polymorpha subsp. ruderalis</name>
    <dbReference type="NCBI Taxonomy" id="1480154"/>
    <lineage>
        <taxon>Eukaryota</taxon>
        <taxon>Viridiplantae</taxon>
        <taxon>Streptophyta</taxon>
        <taxon>Embryophyta</taxon>
        <taxon>Marchantiophyta</taxon>
        <taxon>Marchantiopsida</taxon>
        <taxon>Marchantiidae</taxon>
        <taxon>Marchantiales</taxon>
        <taxon>Marchantiaceae</taxon>
        <taxon>Marchantia</taxon>
    </lineage>
</organism>
<feature type="compositionally biased region" description="Polar residues" evidence="7">
    <location>
        <begin position="92"/>
        <end position="101"/>
    </location>
</feature>
<reference evidence="11" key="3">
    <citation type="journal article" date="2020" name="Curr. Biol.">
        <title>Chromatin organization in early land plants reveals an ancestral association between H3K27me3, transposons, and constitutive heterochromatin.</title>
        <authorList>
            <person name="Montgomery S.A."/>
            <person name="Tanizawa Y."/>
            <person name="Galik B."/>
            <person name="Wang N."/>
            <person name="Ito T."/>
            <person name="Mochizuki T."/>
            <person name="Akimcheva S."/>
            <person name="Bowman J.L."/>
            <person name="Cognat V."/>
            <person name="Marechal-Drouard L."/>
            <person name="Ekker H."/>
            <person name="Hong S.F."/>
            <person name="Kohchi T."/>
            <person name="Lin S.S."/>
            <person name="Liu L.D."/>
            <person name="Nakamura Y."/>
            <person name="Valeeva L.R."/>
            <person name="Shakirov E.V."/>
            <person name="Shippen D.E."/>
            <person name="Wei W.L."/>
            <person name="Yagura M."/>
            <person name="Yamaoka S."/>
            <person name="Yamato K.T."/>
            <person name="Liu C."/>
            <person name="Berger F."/>
        </authorList>
    </citation>
    <scope>NUCLEOTIDE SEQUENCE [LARGE SCALE GENOMIC DNA]</scope>
    <source>
        <strain evidence="11">Tak-1</strain>
    </source>
</reference>
<dbReference type="Pfam" id="PF03141">
    <property type="entry name" value="Methyltransf_29"/>
    <property type="match status" value="1"/>
</dbReference>
<evidence type="ECO:0000256" key="6">
    <source>
        <dbReference type="RuleBase" id="RU366043"/>
    </source>
</evidence>
<keyword evidence="6" id="KW-0812">Transmembrane</keyword>
<dbReference type="InterPro" id="IPR004159">
    <property type="entry name" value="Put_SAM_MeTrfase"/>
</dbReference>
<proteinExistence type="inferred from homology"/>
<evidence type="ECO:0000313" key="10">
    <source>
        <dbReference type="Proteomes" id="UP000077202"/>
    </source>
</evidence>
<dbReference type="EMBL" id="LVLJ01003810">
    <property type="protein sequence ID" value="OAE19622.1"/>
    <property type="molecule type" value="Genomic_DNA"/>
</dbReference>
<dbReference type="PANTHER" id="PTHR10108:SF1083">
    <property type="entry name" value="METHYLTRANSFERASE PMT4-RELATED"/>
    <property type="match status" value="1"/>
</dbReference>
<dbReference type="AlphaFoldDB" id="A0A176VGX0"/>
<reference evidence="8" key="2">
    <citation type="journal article" date="2019" name="Curr. Biol.">
        <title>Chromatin organization in early land plants reveals an ancestral association between H3K27me3, transposons, and constitutive heterochromatin.</title>
        <authorList>
            <person name="Montgomery S.A."/>
            <person name="Tanizawa Y."/>
            <person name="Galik B."/>
            <person name="Wang N."/>
            <person name="Ito T."/>
            <person name="Mochizuki T."/>
            <person name="Akimcheva S."/>
            <person name="Bowman J."/>
            <person name="Cognat V."/>
            <person name="Drouard L."/>
            <person name="Ekker H."/>
            <person name="Houng S."/>
            <person name="Kohchi T."/>
            <person name="Lin S."/>
            <person name="Liu L.D."/>
            <person name="Nakamura Y."/>
            <person name="Valeeva L.R."/>
            <person name="Shakirov E.V."/>
            <person name="Shippen D.E."/>
            <person name="Wei W."/>
            <person name="Yagura M."/>
            <person name="Yamaoka S."/>
            <person name="Yamato K.T."/>
            <person name="Liu C."/>
            <person name="Berger F."/>
        </authorList>
    </citation>
    <scope>NUCLEOTIDE SEQUENCE [LARGE SCALE GENOMIC DNA]</scope>
    <source>
        <strain evidence="8">Tak-1</strain>
    </source>
</reference>
<dbReference type="GO" id="GO:0012505">
    <property type="term" value="C:endomembrane system"/>
    <property type="evidence" value="ECO:0007669"/>
    <property type="project" value="UniProtKB-SubCell"/>
</dbReference>
<keyword evidence="6" id="KW-0472">Membrane</keyword>
<dbReference type="Proteomes" id="UP000077202">
    <property type="component" value="Unassembled WGS sequence"/>
</dbReference>
<evidence type="ECO:0000313" key="9">
    <source>
        <dbReference type="EMBL" id="OAE19622.1"/>
    </source>
</evidence>
<evidence type="ECO:0000313" key="8">
    <source>
        <dbReference type="EMBL" id="BBN16672.1"/>
    </source>
</evidence>
<dbReference type="GO" id="GO:0005737">
    <property type="term" value="C:cytoplasm"/>
    <property type="evidence" value="ECO:0007669"/>
    <property type="project" value="TreeGrafter"/>
</dbReference>
<name>A0A176VGX0_MARPO</name>
<sequence>MSKAQYRGLSTPERIRVHEEGSPTKAREAEATERARSRSTWDHLTACFPHSVRLWIKQVCQDYAFSQGSQKYGIKSSESGSRSGKSLESGSTGSVSNIASGGSSGSPRIFSFGSRFCSSFSCNKKTFAPSFLPFFLLCVIGAFVLVTIAGTTRPYPRVVFPAHNYRRAQLRAWKNLYYGGILGLGVIKPKEVGPCPSGMEDYVPCHNLTANLEAGYSDGMEFERHCEVSEKKQCLIPPPKEYRIQLKWPDCKDGIWRGNLQINTGADEKRFLVEENRLKFPSKDSKLMDDIERYSERVASRLDLETYRDLGKAKIRNVLDIGCGSSSLGAFLWSHDLVTICLAPYEEHGGQVQLALERGLPAMIGSFAVTQLPYPSSSYDLIHCANCGIDFHVNGGKPIIEIDRLLRPGGYFVWAKPSTDTSEEFGDGYAWKKMQNVTASLCWEIVSPSESEQIVIWKKKPSCFGSLVQGVAPNLCEQGRYEADWSWHQPLRSCITLSPPVRRVSVQNQFAWPARMHIAAATSDAARTGPGRDEVTGEPRTWTAAVAEYWSLLTPIIFSDHPKRLGDEDVLPAASVVRNVMDLNAGIGALNAALLETGKAVWVMNVVPTSAPNTLPYIFDRGLFGTNHDWCEAFPTYPRTYDLLHAADLLSQELNRPHPCGLSNLFSEMDRILRPEGWVILRDDVESIEDARAVATQMRWESRMIEVPGDTEQRLLVCQKTFWKA</sequence>